<evidence type="ECO:0000313" key="1">
    <source>
        <dbReference type="EMBL" id="MDO1450451.1"/>
    </source>
</evidence>
<sequence>MKVTAVTIPAQFTNVEMDKNSAYSFQQINESVFLIAFFTHLEQLLSEDFGKYHFYIYANIDSQVLPSSLGIKSAKKKVLIFLSSQSHQVNPALPGDFFAVFKCHLSADVIRERIFHFPLGYVKETLHQPVKRMEDRSINVFYSGNLNKGRVPLYKLLSKSSVPDILFSLLIKMAKRIPKLIKRDFSHVFPSSYIHFTDGFKKGLSPQAYTQMLYNSRIVLCPKGFLMAETYRHFEAMRAGCVIISEKLPPTYLYKHSPIIQVANWKDGLAFVENLLKDPGLMQQYHQRMLYWWDTVCNEASTARHVAEILLSLEQLPVE</sequence>
<reference evidence="1" key="1">
    <citation type="submission" date="2023-07" db="EMBL/GenBank/DDBJ databases">
        <title>The genome sequence of Rhodocytophaga aerolata KACC 12507.</title>
        <authorList>
            <person name="Zhang X."/>
        </authorList>
    </citation>
    <scope>NUCLEOTIDE SEQUENCE</scope>
    <source>
        <strain evidence="1">KACC 12507</strain>
    </source>
</reference>
<accession>A0ABT8REA9</accession>
<dbReference type="RefSeq" id="WP_302041251.1">
    <property type="nucleotide sequence ID" value="NZ_JAUKPO010000030.1"/>
</dbReference>
<comment type="caution">
    <text evidence="1">The sequence shown here is derived from an EMBL/GenBank/DDBJ whole genome shotgun (WGS) entry which is preliminary data.</text>
</comment>
<organism evidence="1 2">
    <name type="scientific">Rhodocytophaga aerolata</name>
    <dbReference type="NCBI Taxonomy" id="455078"/>
    <lineage>
        <taxon>Bacteria</taxon>
        <taxon>Pseudomonadati</taxon>
        <taxon>Bacteroidota</taxon>
        <taxon>Cytophagia</taxon>
        <taxon>Cytophagales</taxon>
        <taxon>Rhodocytophagaceae</taxon>
        <taxon>Rhodocytophaga</taxon>
    </lineage>
</organism>
<dbReference type="Proteomes" id="UP001168528">
    <property type="component" value="Unassembled WGS sequence"/>
</dbReference>
<dbReference type="EMBL" id="JAUKPO010000030">
    <property type="protein sequence ID" value="MDO1450451.1"/>
    <property type="molecule type" value="Genomic_DNA"/>
</dbReference>
<proteinExistence type="predicted"/>
<protein>
    <recommendedName>
        <fullName evidence="3">Exostosin family protein</fullName>
    </recommendedName>
</protein>
<name>A0ABT8REA9_9BACT</name>
<keyword evidence="2" id="KW-1185">Reference proteome</keyword>
<evidence type="ECO:0008006" key="3">
    <source>
        <dbReference type="Google" id="ProtNLM"/>
    </source>
</evidence>
<gene>
    <name evidence="1" type="ORF">Q0590_29520</name>
</gene>
<evidence type="ECO:0000313" key="2">
    <source>
        <dbReference type="Proteomes" id="UP001168528"/>
    </source>
</evidence>